<reference evidence="2 3" key="1">
    <citation type="journal article" date="2003" name="Cell">
        <title>Origins of highly mosaic mycobacteriophage genomes.</title>
        <authorList>
            <person name="Pedulla M.L."/>
            <person name="Ford M.E."/>
            <person name="Houtz J.M."/>
            <person name="Karthikeyan T."/>
            <person name="Wadsworth C."/>
            <person name="Lewis J.A."/>
            <person name="Jacobs-Sera D."/>
            <person name="Falbo J."/>
            <person name="Gross J."/>
            <person name="Pannunzio N.R."/>
            <person name="Brucker W."/>
            <person name="Kumar V."/>
            <person name="Kandasamy J."/>
            <person name="Keenan L."/>
            <person name="Bardarov S."/>
            <person name="Kriakov J."/>
            <person name="Lawrence J.G."/>
            <person name="Jacobs W.R. Jr."/>
            <person name="Hendrix R.W."/>
            <person name="Hatfull G.F."/>
        </authorList>
    </citation>
    <scope>NUCLEOTIDE SEQUENCE</scope>
</reference>
<sequence>MRPVPARSLRRQVAPAPAAGHRSRSGRLASHNSPAQAIARARTTGETTPRCRRIVGLARRDRPAHPKGHDMSNATGCDCLTSEDASLPHFMTCPAAGANPETSDLRELAEIAAYKDIDTALAILRRYMDKGLV</sequence>
<protein>
    <submittedName>
        <fullName evidence="2">Uncharacterized protein</fullName>
    </submittedName>
</protein>
<organism evidence="2 3">
    <name type="scientific">Mycobacterium phage Rosebush</name>
    <dbReference type="NCBI Taxonomy" id="205874"/>
    <lineage>
        <taxon>Viruses</taxon>
        <taxon>Duplodnaviria</taxon>
        <taxon>Heunggongvirae</taxon>
        <taxon>Uroviricota</taxon>
        <taxon>Caudoviricetes</taxon>
        <taxon>Bclasvirinae</taxon>
        <taxon>Rosebushvirus</taxon>
        <taxon>Rosebushvirus rosebush</taxon>
    </lineage>
</organism>
<feature type="region of interest" description="Disordered" evidence="1">
    <location>
        <begin position="1"/>
        <end position="47"/>
    </location>
</feature>
<evidence type="ECO:0000313" key="2">
    <source>
        <dbReference type="EMBL" id="AAN01865.1"/>
    </source>
</evidence>
<dbReference type="KEGG" id="vg:1259471"/>
<dbReference type="RefSeq" id="NP_817784.1">
    <property type="nucleotide sequence ID" value="NC_004684.1"/>
</dbReference>
<evidence type="ECO:0000256" key="1">
    <source>
        <dbReference type="SAM" id="MobiDB-lite"/>
    </source>
</evidence>
<evidence type="ECO:0000313" key="3">
    <source>
        <dbReference type="Proteomes" id="UP000006817"/>
    </source>
</evidence>
<accession>Q857B1</accession>
<dbReference type="Proteomes" id="UP000006817">
    <property type="component" value="Segment"/>
</dbReference>
<dbReference type="EMBL" id="AY129334">
    <property type="protein sequence ID" value="AAN01865.1"/>
    <property type="molecule type" value="Genomic_DNA"/>
</dbReference>
<name>Q857B1_9CAUD</name>
<gene>
    <name evidence="2" type="primary">23</name>
    <name evidence="2" type="ORF">PBI_ROSEBUSH_23</name>
</gene>
<keyword evidence="3" id="KW-1185">Reference proteome</keyword>
<proteinExistence type="predicted"/>